<dbReference type="EMBL" id="BAAALF010000052">
    <property type="protein sequence ID" value="GAA1240278.1"/>
    <property type="molecule type" value="Genomic_DNA"/>
</dbReference>
<dbReference type="Proteomes" id="UP001500037">
    <property type="component" value="Unassembled WGS sequence"/>
</dbReference>
<feature type="domain" description="STAS" evidence="3">
    <location>
        <begin position="20"/>
        <end position="128"/>
    </location>
</feature>
<dbReference type="InterPro" id="IPR003658">
    <property type="entry name" value="Anti-sigma_ant"/>
</dbReference>
<gene>
    <name evidence="4" type="ORF">GCM10009665_33930</name>
</gene>
<evidence type="ECO:0000313" key="5">
    <source>
        <dbReference type="Proteomes" id="UP001500037"/>
    </source>
</evidence>
<dbReference type="CDD" id="cd07043">
    <property type="entry name" value="STAS_anti-anti-sigma_factors"/>
    <property type="match status" value="1"/>
</dbReference>
<dbReference type="PROSITE" id="PS50801">
    <property type="entry name" value="STAS"/>
    <property type="match status" value="1"/>
</dbReference>
<dbReference type="PANTHER" id="PTHR33495:SF2">
    <property type="entry name" value="ANTI-SIGMA FACTOR ANTAGONIST TM_1081-RELATED"/>
    <property type="match status" value="1"/>
</dbReference>
<proteinExistence type="inferred from homology"/>
<sequence>MHNAIQHSAGEGTGAATGRLTVAVRTHGGAVVVSPAGELDHDSVDLLHARLVEALAGHADQVVVDCQDLRFCDSTGLNAFLATRREAEQAGAALVLVGLQSAVARVFEITGADTIFDIRPDLGAVVPR</sequence>
<evidence type="ECO:0000259" key="3">
    <source>
        <dbReference type="PROSITE" id="PS50801"/>
    </source>
</evidence>
<dbReference type="InterPro" id="IPR002645">
    <property type="entry name" value="STAS_dom"/>
</dbReference>
<dbReference type="NCBIfam" id="TIGR00377">
    <property type="entry name" value="ant_ant_sig"/>
    <property type="match status" value="1"/>
</dbReference>
<reference evidence="5" key="1">
    <citation type="journal article" date="2019" name="Int. J. Syst. Evol. Microbiol.">
        <title>The Global Catalogue of Microorganisms (GCM) 10K type strain sequencing project: providing services to taxonomists for standard genome sequencing and annotation.</title>
        <authorList>
            <consortium name="The Broad Institute Genomics Platform"/>
            <consortium name="The Broad Institute Genome Sequencing Center for Infectious Disease"/>
            <person name="Wu L."/>
            <person name="Ma J."/>
        </authorList>
    </citation>
    <scope>NUCLEOTIDE SEQUENCE [LARGE SCALE GENOMIC DNA]</scope>
    <source>
        <strain evidence="5">JCM 13004</strain>
    </source>
</reference>
<evidence type="ECO:0000256" key="2">
    <source>
        <dbReference type="RuleBase" id="RU003749"/>
    </source>
</evidence>
<organism evidence="4 5">
    <name type="scientific">Kitasatospora nipponensis</name>
    <dbReference type="NCBI Taxonomy" id="258049"/>
    <lineage>
        <taxon>Bacteria</taxon>
        <taxon>Bacillati</taxon>
        <taxon>Actinomycetota</taxon>
        <taxon>Actinomycetes</taxon>
        <taxon>Kitasatosporales</taxon>
        <taxon>Streptomycetaceae</taxon>
        <taxon>Kitasatospora</taxon>
    </lineage>
</organism>
<dbReference type="Gene3D" id="3.30.750.24">
    <property type="entry name" value="STAS domain"/>
    <property type="match status" value="1"/>
</dbReference>
<dbReference type="Pfam" id="PF01740">
    <property type="entry name" value="STAS"/>
    <property type="match status" value="1"/>
</dbReference>
<dbReference type="SUPFAM" id="SSF52091">
    <property type="entry name" value="SpoIIaa-like"/>
    <property type="match status" value="1"/>
</dbReference>
<name>A0ABP4GY39_9ACTN</name>
<evidence type="ECO:0000256" key="1">
    <source>
        <dbReference type="ARBA" id="ARBA00009013"/>
    </source>
</evidence>
<dbReference type="PANTHER" id="PTHR33495">
    <property type="entry name" value="ANTI-SIGMA FACTOR ANTAGONIST TM_1081-RELATED-RELATED"/>
    <property type="match status" value="1"/>
</dbReference>
<evidence type="ECO:0000313" key="4">
    <source>
        <dbReference type="EMBL" id="GAA1240278.1"/>
    </source>
</evidence>
<comment type="similarity">
    <text evidence="1 2">Belongs to the anti-sigma-factor antagonist family.</text>
</comment>
<protein>
    <recommendedName>
        <fullName evidence="2">Anti-sigma factor antagonist</fullName>
    </recommendedName>
</protein>
<comment type="caution">
    <text evidence="4">The sequence shown here is derived from an EMBL/GenBank/DDBJ whole genome shotgun (WGS) entry which is preliminary data.</text>
</comment>
<dbReference type="InterPro" id="IPR036513">
    <property type="entry name" value="STAS_dom_sf"/>
</dbReference>
<accession>A0ABP4GY39</accession>
<keyword evidence="5" id="KW-1185">Reference proteome</keyword>
<dbReference type="RefSeq" id="WP_344442473.1">
    <property type="nucleotide sequence ID" value="NZ_BAAALF010000052.1"/>
</dbReference>